<sequence length="157" mass="17887">MSMAVVGGIVFSVFLMTLLFVRGENIKRELKRANAKLESASRQKTHLGGIVMELAKEEQLMLKERMARIKKESAPNERFVVCTRLLIDASDSVISDAALDNRTVKKAFEYYLSHFSDIPFTEFKTVILQEQKRQQLWAGDNIHAYLELCKSCISAIE</sequence>
<evidence type="ECO:0000256" key="1">
    <source>
        <dbReference type="SAM" id="Coils"/>
    </source>
</evidence>
<proteinExistence type="predicted"/>
<dbReference type="AlphaFoldDB" id="A0A5S3XJ92"/>
<protein>
    <recommendedName>
        <fullName evidence="6">DUF2489 domain-containing protein</fullName>
    </recommendedName>
</protein>
<dbReference type="Proteomes" id="UP000307706">
    <property type="component" value="Unassembled WGS sequence"/>
</dbReference>
<dbReference type="Proteomes" id="UP000305730">
    <property type="component" value="Unassembled WGS sequence"/>
</dbReference>
<reference evidence="4 5" key="1">
    <citation type="submission" date="2017-12" db="EMBL/GenBank/DDBJ databases">
        <authorList>
            <person name="Paulsen S."/>
            <person name="Gram L.K."/>
        </authorList>
    </citation>
    <scope>NUCLEOTIDE SEQUENCE [LARGE SCALE GENOMIC DNA]</scope>
    <source>
        <strain evidence="3 5">S2231</strain>
        <strain evidence="2 4">S2233</strain>
    </source>
</reference>
<dbReference type="OrthoDB" id="6290136at2"/>
<name>A0A5S3XJ92_9GAMM</name>
<evidence type="ECO:0000313" key="5">
    <source>
        <dbReference type="Proteomes" id="UP000307706"/>
    </source>
</evidence>
<dbReference type="EMBL" id="PNCL01000125">
    <property type="protein sequence ID" value="TMP54360.1"/>
    <property type="molecule type" value="Genomic_DNA"/>
</dbReference>
<accession>A0A5S3XJ92</accession>
<reference evidence="3" key="3">
    <citation type="submission" date="2019-09" db="EMBL/GenBank/DDBJ databases">
        <title>Co-occurence of chitin degradation, pigmentation and bioactivity in marine Pseudoalteromonas.</title>
        <authorList>
            <person name="Sonnenschein E.C."/>
            <person name="Bech P.K."/>
        </authorList>
    </citation>
    <scope>NUCLEOTIDE SEQUENCE</scope>
    <source>
        <strain evidence="3">S2231</strain>
        <strain evidence="4">S2233</strain>
    </source>
</reference>
<feature type="coiled-coil region" evidence="1">
    <location>
        <begin position="23"/>
        <end position="72"/>
    </location>
</feature>
<dbReference type="RefSeq" id="WP_138595235.1">
    <property type="nucleotide sequence ID" value="NZ_PNCK01000018.1"/>
</dbReference>
<evidence type="ECO:0000313" key="2">
    <source>
        <dbReference type="EMBL" id="TMP45002.1"/>
    </source>
</evidence>
<gene>
    <name evidence="3" type="ORF">CWB96_19320</name>
    <name evidence="2" type="ORF">CWB97_04090</name>
</gene>
<dbReference type="EMBL" id="PNCK01000018">
    <property type="protein sequence ID" value="TMP45002.1"/>
    <property type="molecule type" value="Genomic_DNA"/>
</dbReference>
<reference evidence="5" key="2">
    <citation type="submission" date="2019-06" db="EMBL/GenBank/DDBJ databases">
        <title>Co-occurence of chitin degradation, pigmentation and bioactivity in marine Pseudoalteromonas.</title>
        <authorList>
            <person name="Sonnenschein E.C."/>
            <person name="Bech P.K."/>
        </authorList>
    </citation>
    <scope>NUCLEOTIDE SEQUENCE [LARGE SCALE GENOMIC DNA]</scope>
    <source>
        <strain evidence="5">S2231</strain>
        <strain evidence="2">S2233</strain>
    </source>
</reference>
<comment type="caution">
    <text evidence="3">The sequence shown here is derived from an EMBL/GenBank/DDBJ whole genome shotgun (WGS) entry which is preliminary data.</text>
</comment>
<evidence type="ECO:0000313" key="4">
    <source>
        <dbReference type="Proteomes" id="UP000305730"/>
    </source>
</evidence>
<evidence type="ECO:0000313" key="3">
    <source>
        <dbReference type="EMBL" id="TMP54360.1"/>
    </source>
</evidence>
<keyword evidence="4" id="KW-1185">Reference proteome</keyword>
<evidence type="ECO:0008006" key="6">
    <source>
        <dbReference type="Google" id="ProtNLM"/>
    </source>
</evidence>
<keyword evidence="1" id="KW-0175">Coiled coil</keyword>
<organism evidence="3 5">
    <name type="scientific">Pseudoalteromonas citrea</name>
    <dbReference type="NCBI Taxonomy" id="43655"/>
    <lineage>
        <taxon>Bacteria</taxon>
        <taxon>Pseudomonadati</taxon>
        <taxon>Pseudomonadota</taxon>
        <taxon>Gammaproteobacteria</taxon>
        <taxon>Alteromonadales</taxon>
        <taxon>Pseudoalteromonadaceae</taxon>
        <taxon>Pseudoalteromonas</taxon>
    </lineage>
</organism>